<feature type="transmembrane region" description="Helical" evidence="1">
    <location>
        <begin position="254"/>
        <end position="275"/>
    </location>
</feature>
<keyword evidence="1" id="KW-1133">Transmembrane helix</keyword>
<feature type="transmembrane region" description="Helical" evidence="1">
    <location>
        <begin position="212"/>
        <end position="234"/>
    </location>
</feature>
<evidence type="ECO:0000313" key="3">
    <source>
        <dbReference type="Proteomes" id="UP000541810"/>
    </source>
</evidence>
<gene>
    <name evidence="2" type="ORF">HNQ40_002756</name>
</gene>
<protein>
    <submittedName>
        <fullName evidence="2">Uncharacterized protein</fullName>
    </submittedName>
</protein>
<dbReference type="RefSeq" id="WP_184678444.1">
    <property type="nucleotide sequence ID" value="NZ_JACHGY010000001.1"/>
</dbReference>
<sequence>MKVESFLEHHGLIENPFAAEEARLDAVFNRLADSSLHHPDINKIFGTLDQPSTAVVFGEKGSGKTAIRLTMQRKISEHNANVLEVDDHRRVLAVSYDDFNPVLDKLSRANKKDTSEIIRNFRLADHQDAILTEAATKLVNALLNEGTTAGDEAMSLPNEKISKLRKRLTQQQRLDLAVLAGLYDQPPSGIVIPRWRKLRKTLRLKWRLPIAFWRNAAIFVTLVTAGLGGWYAWLDYSKTVDETTGAVTGAPASWMIPVLGLVAAGTIALWVTWAVQFMRTWGLARKVAKEMPAIGRNTATLRGVFGELGVSTLVGQPLPAAGKDAAEQRDSRYQLTRRFVDVLKALGYSGMVVLVDRVDEPTAVAGDAGKMRDLIWPMFDNKFLKQDGIGLKLLLPIELSYLLNKESPSFFQEARLDKQNMIDKLTWSGATLYDLCSSRLNACKTASKTGELSLTDFFEESVTRETLIDALDQMHQPRDAFKFLYNVVQEHCRLLPEDTADYHINRLTLETVRRTQSQRVQELYRGLTPA</sequence>
<comment type="caution">
    <text evidence="2">The sequence shown here is derived from an EMBL/GenBank/DDBJ whole genome shotgun (WGS) entry which is preliminary data.</text>
</comment>
<evidence type="ECO:0000256" key="1">
    <source>
        <dbReference type="SAM" id="Phobius"/>
    </source>
</evidence>
<reference evidence="2 3" key="1">
    <citation type="submission" date="2020-08" db="EMBL/GenBank/DDBJ databases">
        <title>Genomic Encyclopedia of Type Strains, Phase IV (KMG-IV): sequencing the most valuable type-strain genomes for metagenomic binning, comparative biology and taxonomic classification.</title>
        <authorList>
            <person name="Goeker M."/>
        </authorList>
    </citation>
    <scope>NUCLEOTIDE SEQUENCE [LARGE SCALE GENOMIC DNA]</scope>
    <source>
        <strain evidence="2 3">DSM 103725</strain>
    </source>
</reference>
<organism evidence="2 3">
    <name type="scientific">Algisphaera agarilytica</name>
    <dbReference type="NCBI Taxonomy" id="1385975"/>
    <lineage>
        <taxon>Bacteria</taxon>
        <taxon>Pseudomonadati</taxon>
        <taxon>Planctomycetota</taxon>
        <taxon>Phycisphaerae</taxon>
        <taxon>Phycisphaerales</taxon>
        <taxon>Phycisphaeraceae</taxon>
        <taxon>Algisphaera</taxon>
    </lineage>
</organism>
<dbReference type="EMBL" id="JACHGY010000001">
    <property type="protein sequence ID" value="MBB6430950.1"/>
    <property type="molecule type" value="Genomic_DNA"/>
</dbReference>
<accession>A0A7X0LKZ1</accession>
<name>A0A7X0LKZ1_9BACT</name>
<dbReference type="AlphaFoldDB" id="A0A7X0LKZ1"/>
<proteinExistence type="predicted"/>
<keyword evidence="1" id="KW-0472">Membrane</keyword>
<dbReference type="Proteomes" id="UP000541810">
    <property type="component" value="Unassembled WGS sequence"/>
</dbReference>
<evidence type="ECO:0000313" key="2">
    <source>
        <dbReference type="EMBL" id="MBB6430950.1"/>
    </source>
</evidence>
<keyword evidence="3" id="KW-1185">Reference proteome</keyword>
<keyword evidence="1" id="KW-0812">Transmembrane</keyword>